<dbReference type="GO" id="GO:0031012">
    <property type="term" value="C:extracellular matrix"/>
    <property type="evidence" value="ECO:0007669"/>
    <property type="project" value="TreeGrafter"/>
</dbReference>
<organism evidence="2 3">
    <name type="scientific">Streptomyces brasiliensis</name>
    <dbReference type="NCBI Taxonomy" id="1954"/>
    <lineage>
        <taxon>Bacteria</taxon>
        <taxon>Bacillati</taxon>
        <taxon>Actinomycetota</taxon>
        <taxon>Actinomycetes</taxon>
        <taxon>Kitasatosporales</taxon>
        <taxon>Streptomycetaceae</taxon>
        <taxon>Streptomyces</taxon>
    </lineage>
</organism>
<evidence type="ECO:0000313" key="2">
    <source>
        <dbReference type="EMBL" id="GGJ62277.1"/>
    </source>
</evidence>
<dbReference type="Pfam" id="PF01391">
    <property type="entry name" value="Collagen"/>
    <property type="match status" value="1"/>
</dbReference>
<feature type="compositionally biased region" description="Gly residues" evidence="1">
    <location>
        <begin position="209"/>
        <end position="226"/>
    </location>
</feature>
<dbReference type="GO" id="GO:0005615">
    <property type="term" value="C:extracellular space"/>
    <property type="evidence" value="ECO:0007669"/>
    <property type="project" value="TreeGrafter"/>
</dbReference>
<name>A0A917P597_9ACTN</name>
<dbReference type="Proteomes" id="UP000657574">
    <property type="component" value="Unassembled WGS sequence"/>
</dbReference>
<protein>
    <recommendedName>
        <fullName evidence="4">SH3b domain-containing protein</fullName>
    </recommendedName>
</protein>
<dbReference type="Gene3D" id="2.30.30.40">
    <property type="entry name" value="SH3 Domains"/>
    <property type="match status" value="1"/>
</dbReference>
<dbReference type="InterPro" id="IPR008160">
    <property type="entry name" value="Collagen"/>
</dbReference>
<feature type="compositionally biased region" description="Low complexity" evidence="1">
    <location>
        <begin position="227"/>
        <end position="248"/>
    </location>
</feature>
<dbReference type="GO" id="GO:0030020">
    <property type="term" value="F:extracellular matrix structural constituent conferring tensile strength"/>
    <property type="evidence" value="ECO:0007669"/>
    <property type="project" value="TreeGrafter"/>
</dbReference>
<dbReference type="EMBL" id="BMQA01000071">
    <property type="protein sequence ID" value="GGJ62277.1"/>
    <property type="molecule type" value="Genomic_DNA"/>
</dbReference>
<feature type="compositionally biased region" description="Gly residues" evidence="1">
    <location>
        <begin position="102"/>
        <end position="111"/>
    </location>
</feature>
<accession>A0A917P597</accession>
<dbReference type="GO" id="GO:0030198">
    <property type="term" value="P:extracellular matrix organization"/>
    <property type="evidence" value="ECO:0007669"/>
    <property type="project" value="TreeGrafter"/>
</dbReference>
<evidence type="ECO:0000256" key="1">
    <source>
        <dbReference type="SAM" id="MobiDB-lite"/>
    </source>
</evidence>
<sequence>MASAANTRGNTFRAAVGGIVTAGTGLTIRALPTTDSASLGSYADGARISLSCRTFGQSVDGNPTWYKLADRSGWVAARYVRVSSLPPSCGESGPTGPTGPTGSTGGTGPAGAQGQSGPTGPQGGTGPAGPQGTGATGPQGGTGPTGPQGLSGATGPQGNTGATGSQGLSGATGPQGDIGVTGPQGGTGPTGPQGLSGATGPQGDIGPTGPQGTGATGPQGGTGATGPQGLSGATGPQGDTGPTGPSGTQNIAQVVGPTQTLLPGTGTTLVALCENADQKAITGGWFAGSEVTVGNNFHSMSPPVESWSVEFFNTSTTQSYNVTPIVYCAS</sequence>
<dbReference type="PANTHER" id="PTHR24023">
    <property type="entry name" value="COLLAGEN ALPHA"/>
    <property type="match status" value="1"/>
</dbReference>
<feature type="compositionally biased region" description="Low complexity" evidence="1">
    <location>
        <begin position="92"/>
        <end position="101"/>
    </location>
</feature>
<proteinExistence type="predicted"/>
<dbReference type="InterPro" id="IPR050149">
    <property type="entry name" value="Collagen_superfamily"/>
</dbReference>
<dbReference type="AlphaFoldDB" id="A0A917P597"/>
<feature type="compositionally biased region" description="Polar residues" evidence="1">
    <location>
        <begin position="154"/>
        <end position="169"/>
    </location>
</feature>
<gene>
    <name evidence="2" type="ORF">GCM10010121_086170</name>
</gene>
<evidence type="ECO:0000313" key="3">
    <source>
        <dbReference type="Proteomes" id="UP000657574"/>
    </source>
</evidence>
<reference evidence="2" key="2">
    <citation type="submission" date="2020-09" db="EMBL/GenBank/DDBJ databases">
        <authorList>
            <person name="Sun Q."/>
            <person name="Ohkuma M."/>
        </authorList>
    </citation>
    <scope>NUCLEOTIDE SEQUENCE</scope>
    <source>
        <strain evidence="2">JCM 3086</strain>
    </source>
</reference>
<comment type="caution">
    <text evidence="2">The sequence shown here is derived from an EMBL/GenBank/DDBJ whole genome shotgun (WGS) entry which is preliminary data.</text>
</comment>
<feature type="compositionally biased region" description="Gly residues" evidence="1">
    <location>
        <begin position="182"/>
        <end position="191"/>
    </location>
</feature>
<feature type="compositionally biased region" description="Gly residues" evidence="1">
    <location>
        <begin position="120"/>
        <end position="146"/>
    </location>
</feature>
<feature type="region of interest" description="Disordered" evidence="1">
    <location>
        <begin position="84"/>
        <end position="250"/>
    </location>
</feature>
<keyword evidence="3" id="KW-1185">Reference proteome</keyword>
<reference evidence="2" key="1">
    <citation type="journal article" date="2014" name="Int. J. Syst. Evol. Microbiol.">
        <title>Complete genome sequence of Corynebacterium casei LMG S-19264T (=DSM 44701T), isolated from a smear-ripened cheese.</title>
        <authorList>
            <consortium name="US DOE Joint Genome Institute (JGI-PGF)"/>
            <person name="Walter F."/>
            <person name="Albersmeier A."/>
            <person name="Kalinowski J."/>
            <person name="Ruckert C."/>
        </authorList>
    </citation>
    <scope>NUCLEOTIDE SEQUENCE</scope>
    <source>
        <strain evidence="2">JCM 3086</strain>
    </source>
</reference>
<dbReference type="PANTHER" id="PTHR24023:SF1095">
    <property type="entry name" value="EGF-LIKE DOMAIN-CONTAINING PROTEIN"/>
    <property type="match status" value="1"/>
</dbReference>
<evidence type="ECO:0008006" key="4">
    <source>
        <dbReference type="Google" id="ProtNLM"/>
    </source>
</evidence>